<dbReference type="InterPro" id="IPR000253">
    <property type="entry name" value="FHA_dom"/>
</dbReference>
<dbReference type="PANTHER" id="PTHR23308">
    <property type="entry name" value="NUCLEAR INHIBITOR OF PROTEIN PHOSPHATASE-1"/>
    <property type="match status" value="1"/>
</dbReference>
<dbReference type="Gene3D" id="2.60.200.20">
    <property type="match status" value="2"/>
</dbReference>
<evidence type="ECO:0000256" key="2">
    <source>
        <dbReference type="SAM" id="Phobius"/>
    </source>
</evidence>
<dbReference type="RefSeq" id="WP_261696456.1">
    <property type="nucleotide sequence ID" value="NZ_CP104694.1"/>
</dbReference>
<feature type="transmembrane region" description="Helical" evidence="2">
    <location>
        <begin position="247"/>
        <end position="268"/>
    </location>
</feature>
<dbReference type="Proteomes" id="UP001064632">
    <property type="component" value="Chromosome"/>
</dbReference>
<dbReference type="InterPro" id="IPR008984">
    <property type="entry name" value="SMAD_FHA_dom_sf"/>
</dbReference>
<evidence type="ECO:0000256" key="1">
    <source>
        <dbReference type="SAM" id="MobiDB-lite"/>
    </source>
</evidence>
<dbReference type="InterPro" id="IPR050923">
    <property type="entry name" value="Cell_Proc_Reg/RNA_Proc"/>
</dbReference>
<evidence type="ECO:0000313" key="5">
    <source>
        <dbReference type="Proteomes" id="UP001064632"/>
    </source>
</evidence>
<proteinExistence type="predicted"/>
<name>A0ABY6BKA0_9GAMM</name>
<feature type="domain" description="FHA" evidence="3">
    <location>
        <begin position="151"/>
        <end position="200"/>
    </location>
</feature>
<dbReference type="EMBL" id="CP104694">
    <property type="protein sequence ID" value="UXI69500.1"/>
    <property type="molecule type" value="Genomic_DNA"/>
</dbReference>
<protein>
    <submittedName>
        <fullName evidence="4">FHA domain-containing protein</fullName>
    </submittedName>
</protein>
<gene>
    <name evidence="4" type="ORF">N4264_07585</name>
</gene>
<dbReference type="Pfam" id="PF00498">
    <property type="entry name" value="FHA"/>
    <property type="match status" value="2"/>
</dbReference>
<reference evidence="4" key="1">
    <citation type="submission" date="2022-09" db="EMBL/GenBank/DDBJ databases">
        <title>Tahibacter sp. nov., isolated from a fresh water.</title>
        <authorList>
            <person name="Baek J.H."/>
            <person name="Lee J.K."/>
            <person name="Kim J.M."/>
            <person name="Jeon C.O."/>
        </authorList>
    </citation>
    <scope>NUCLEOTIDE SEQUENCE</scope>
    <source>
        <strain evidence="4">W38</strain>
    </source>
</reference>
<dbReference type="CDD" id="cd00060">
    <property type="entry name" value="FHA"/>
    <property type="match status" value="2"/>
</dbReference>
<keyword evidence="2" id="KW-0472">Membrane</keyword>
<keyword evidence="2" id="KW-0812">Transmembrane</keyword>
<keyword evidence="2" id="KW-1133">Transmembrane helix</keyword>
<dbReference type="SMART" id="SM00240">
    <property type="entry name" value="FHA"/>
    <property type="match status" value="2"/>
</dbReference>
<accession>A0ABY6BKA0</accession>
<keyword evidence="5" id="KW-1185">Reference proteome</keyword>
<dbReference type="PROSITE" id="PS50006">
    <property type="entry name" value="FHA_DOMAIN"/>
    <property type="match status" value="2"/>
</dbReference>
<evidence type="ECO:0000313" key="4">
    <source>
        <dbReference type="EMBL" id="UXI69500.1"/>
    </source>
</evidence>
<dbReference type="SUPFAM" id="SSF49879">
    <property type="entry name" value="SMAD/FHA domain"/>
    <property type="match status" value="2"/>
</dbReference>
<organism evidence="4 5">
    <name type="scientific">Tahibacter amnicola</name>
    <dbReference type="NCBI Taxonomy" id="2976241"/>
    <lineage>
        <taxon>Bacteria</taxon>
        <taxon>Pseudomonadati</taxon>
        <taxon>Pseudomonadota</taxon>
        <taxon>Gammaproteobacteria</taxon>
        <taxon>Lysobacterales</taxon>
        <taxon>Rhodanobacteraceae</taxon>
        <taxon>Tahibacter</taxon>
    </lineage>
</organism>
<sequence>MGQDRMKLTFPNGEHEPVTLGEGITAIGTSAECPIVLAAPGIALRHAEIHMRNGQALVRVPDPRNVVVLNGRQVTQDMAIKPGDLLLFAKVGCQVMAPPERAAPTPPPRPATGTGEESDGRTRIRQALPKYMLRGVSGSTFGKTYALVGTMTVGRQQDCDISIPGDEISRHHAKLQVLPDGVMVEDMGSANGTFINDKRVHSGVIKPGEELRLDTVRFLLMAPGMEVNKPAAAPPPPAPEPKSGPGAGLWVGVAVVVLAAAAGAAKFFGLF</sequence>
<feature type="region of interest" description="Disordered" evidence="1">
    <location>
        <begin position="98"/>
        <end position="121"/>
    </location>
</feature>
<feature type="domain" description="FHA" evidence="3">
    <location>
        <begin position="25"/>
        <end position="74"/>
    </location>
</feature>
<evidence type="ECO:0000259" key="3">
    <source>
        <dbReference type="PROSITE" id="PS50006"/>
    </source>
</evidence>